<dbReference type="HOGENOM" id="CLU_1272221_0_0_1"/>
<dbReference type="KEGG" id="cci:CC1G_15466"/>
<feature type="chain" id="PRO_5003087565" evidence="1">
    <location>
        <begin position="20"/>
        <end position="217"/>
    </location>
</feature>
<evidence type="ECO:0000313" key="3">
    <source>
        <dbReference type="Proteomes" id="UP000001861"/>
    </source>
</evidence>
<sequence length="217" mass="22680">MQLLATAVLSSIVLGRALAQDASSKEDVVTIFWPKADTTAVDWVEEASTIGAEALSTDAEGYTHYAVSRVVTQGVANGHTYLSEPTTATCTTATYTFRADASRYHADEPLNLVQPTNDAGDLGLVPVEGGRSITECVTQEDDTIVCSVRVEIPEPSARTDFLTFTGEKGPLYTIVALGAKKGGDDDGDDDSGTSALRLGGALVWLGVVAGGMAVSVY</sequence>
<keyword evidence="1" id="KW-0732">Signal</keyword>
<gene>
    <name evidence="2" type="ORF">CC1G_15466</name>
</gene>
<accession>D6RQQ8</accession>
<evidence type="ECO:0000313" key="2">
    <source>
        <dbReference type="EMBL" id="EFI26695.1"/>
    </source>
</evidence>
<reference evidence="2 3" key="1">
    <citation type="journal article" date="2010" name="Proc. Natl. Acad. Sci. U.S.A.">
        <title>Insights into evolution of multicellular fungi from the assembled chromosomes of the mushroom Coprinopsis cinerea (Coprinus cinereus).</title>
        <authorList>
            <person name="Stajich J.E."/>
            <person name="Wilke S.K."/>
            <person name="Ahren D."/>
            <person name="Au C.H."/>
            <person name="Birren B.W."/>
            <person name="Borodovsky M."/>
            <person name="Burns C."/>
            <person name="Canback B."/>
            <person name="Casselton L.A."/>
            <person name="Cheng C.K."/>
            <person name="Deng J."/>
            <person name="Dietrich F.S."/>
            <person name="Fargo D.C."/>
            <person name="Farman M.L."/>
            <person name="Gathman A.C."/>
            <person name="Goldberg J."/>
            <person name="Guigo R."/>
            <person name="Hoegger P.J."/>
            <person name="Hooker J.B."/>
            <person name="Huggins A."/>
            <person name="James T.Y."/>
            <person name="Kamada T."/>
            <person name="Kilaru S."/>
            <person name="Kodira C."/>
            <person name="Kues U."/>
            <person name="Kupfer D."/>
            <person name="Kwan H.S."/>
            <person name="Lomsadze A."/>
            <person name="Li W."/>
            <person name="Lilly W.W."/>
            <person name="Ma L.J."/>
            <person name="Mackey A.J."/>
            <person name="Manning G."/>
            <person name="Martin F."/>
            <person name="Muraguchi H."/>
            <person name="Natvig D.O."/>
            <person name="Palmerini H."/>
            <person name="Ramesh M.A."/>
            <person name="Rehmeyer C.J."/>
            <person name="Roe B.A."/>
            <person name="Shenoy N."/>
            <person name="Stanke M."/>
            <person name="Ter-Hovhannisyan V."/>
            <person name="Tunlid A."/>
            <person name="Velagapudi R."/>
            <person name="Vision T.J."/>
            <person name="Zeng Q."/>
            <person name="Zolan M.E."/>
            <person name="Pukkila P.J."/>
        </authorList>
    </citation>
    <scope>NUCLEOTIDE SEQUENCE [LARGE SCALE GENOMIC DNA]</scope>
    <source>
        <strain evidence="3">Okayama-7 / 130 / ATCC MYA-4618 / FGSC 9003</strain>
    </source>
</reference>
<comment type="caution">
    <text evidence="2">The sequence shown here is derived from an EMBL/GenBank/DDBJ whole genome shotgun (WGS) entry which is preliminary data.</text>
</comment>
<proteinExistence type="predicted"/>
<name>D6RQQ8_COPC7</name>
<dbReference type="InParanoid" id="D6RQQ8"/>
<keyword evidence="3" id="KW-1185">Reference proteome</keyword>
<organism evidence="2 3">
    <name type="scientific">Coprinopsis cinerea (strain Okayama-7 / 130 / ATCC MYA-4618 / FGSC 9003)</name>
    <name type="common">Inky cap fungus</name>
    <name type="synonym">Hormographiella aspergillata</name>
    <dbReference type="NCBI Taxonomy" id="240176"/>
    <lineage>
        <taxon>Eukaryota</taxon>
        <taxon>Fungi</taxon>
        <taxon>Dikarya</taxon>
        <taxon>Basidiomycota</taxon>
        <taxon>Agaricomycotina</taxon>
        <taxon>Agaricomycetes</taxon>
        <taxon>Agaricomycetidae</taxon>
        <taxon>Agaricales</taxon>
        <taxon>Agaricineae</taxon>
        <taxon>Psathyrellaceae</taxon>
        <taxon>Coprinopsis</taxon>
    </lineage>
</organism>
<dbReference type="EMBL" id="AACS02000012">
    <property type="protein sequence ID" value="EFI26695.1"/>
    <property type="molecule type" value="Genomic_DNA"/>
</dbReference>
<dbReference type="VEuPathDB" id="FungiDB:CC1G_15466"/>
<dbReference type="AlphaFoldDB" id="D6RQQ8"/>
<evidence type="ECO:0000256" key="1">
    <source>
        <dbReference type="SAM" id="SignalP"/>
    </source>
</evidence>
<protein>
    <submittedName>
        <fullName evidence="2">Uncharacterized protein</fullName>
    </submittedName>
</protein>
<dbReference type="Proteomes" id="UP000001861">
    <property type="component" value="Unassembled WGS sequence"/>
</dbReference>
<dbReference type="GeneID" id="9380191"/>
<feature type="signal peptide" evidence="1">
    <location>
        <begin position="1"/>
        <end position="19"/>
    </location>
</feature>
<dbReference type="RefSeq" id="XP_002910189.1">
    <property type="nucleotide sequence ID" value="XM_002910143.1"/>
</dbReference>